<dbReference type="AlphaFoldDB" id="A0A3M8QT78"/>
<dbReference type="Gene3D" id="2.30.130.10">
    <property type="entry name" value="PUA domain"/>
    <property type="match status" value="1"/>
</dbReference>
<evidence type="ECO:0000256" key="6">
    <source>
        <dbReference type="ARBA" id="ARBA00038091"/>
    </source>
</evidence>
<comment type="similarity">
    <text evidence="6">Belongs to the methyltransferase superfamily. RlmI family.</text>
</comment>
<dbReference type="Pfam" id="PF10672">
    <property type="entry name" value="Methyltrans_SAM"/>
    <property type="match status" value="1"/>
</dbReference>
<dbReference type="CDD" id="cd21153">
    <property type="entry name" value="PUA_RlmI"/>
    <property type="match status" value="1"/>
</dbReference>
<dbReference type="PANTHER" id="PTHR42873:SF1">
    <property type="entry name" value="S-ADENOSYLMETHIONINE-DEPENDENT METHYLTRANSFERASE DOMAIN-CONTAINING PROTEIN"/>
    <property type="match status" value="1"/>
</dbReference>
<dbReference type="GO" id="GO:0032259">
    <property type="term" value="P:methylation"/>
    <property type="evidence" value="ECO:0007669"/>
    <property type="project" value="UniProtKB-KW"/>
</dbReference>
<accession>A0A3M8QT78</accession>
<comment type="subcellular location">
    <subcellularLocation>
        <location evidence="1">Cytoplasm</location>
    </subcellularLocation>
</comment>
<dbReference type="RefSeq" id="WP_123105180.1">
    <property type="nucleotide sequence ID" value="NZ_CP127527.1"/>
</dbReference>
<dbReference type="InterPro" id="IPR036974">
    <property type="entry name" value="PUA_sf"/>
</dbReference>
<evidence type="ECO:0000256" key="3">
    <source>
        <dbReference type="ARBA" id="ARBA00022603"/>
    </source>
</evidence>
<evidence type="ECO:0000256" key="2">
    <source>
        <dbReference type="ARBA" id="ARBA00022490"/>
    </source>
</evidence>
<dbReference type="InterPro" id="IPR019614">
    <property type="entry name" value="SAM-dep_methyl-trfase"/>
</dbReference>
<keyword evidence="3 9" id="KW-0489">Methyltransferase</keyword>
<dbReference type="InterPro" id="IPR015947">
    <property type="entry name" value="PUA-like_sf"/>
</dbReference>
<dbReference type="GO" id="GO:0008168">
    <property type="term" value="F:methyltransferase activity"/>
    <property type="evidence" value="ECO:0007669"/>
    <property type="project" value="UniProtKB-KW"/>
</dbReference>
<dbReference type="GO" id="GO:0003723">
    <property type="term" value="F:RNA binding"/>
    <property type="evidence" value="ECO:0007669"/>
    <property type="project" value="InterPro"/>
</dbReference>
<dbReference type="InterPro" id="IPR029063">
    <property type="entry name" value="SAM-dependent_MTases_sf"/>
</dbReference>
<evidence type="ECO:0000256" key="1">
    <source>
        <dbReference type="ARBA" id="ARBA00004496"/>
    </source>
</evidence>
<organism evidence="9">
    <name type="scientific">Acidithiobacillus sulfuriphilus</name>
    <dbReference type="NCBI Taxonomy" id="1867749"/>
    <lineage>
        <taxon>Bacteria</taxon>
        <taxon>Pseudomonadati</taxon>
        <taxon>Pseudomonadota</taxon>
        <taxon>Acidithiobacillia</taxon>
        <taxon>Acidithiobacillales</taxon>
        <taxon>Acidithiobacillaceae</taxon>
        <taxon>Acidithiobacillus</taxon>
    </lineage>
</organism>
<dbReference type="PANTHER" id="PTHR42873">
    <property type="entry name" value="RIBOSOMAL RNA LARGE SUBUNIT METHYLTRANSFERASE"/>
    <property type="match status" value="1"/>
</dbReference>
<evidence type="ECO:0000313" key="9">
    <source>
        <dbReference type="EMBL" id="RNF59408.1"/>
    </source>
</evidence>
<dbReference type="EMBL" id="RIZI01000186">
    <property type="protein sequence ID" value="RNF59408.1"/>
    <property type="molecule type" value="Genomic_DNA"/>
</dbReference>
<dbReference type="InterPro" id="IPR041532">
    <property type="entry name" value="RlmI-like_PUA"/>
</dbReference>
<gene>
    <name evidence="9" type="ORF">EC580_11490</name>
</gene>
<evidence type="ECO:0000256" key="4">
    <source>
        <dbReference type="ARBA" id="ARBA00022679"/>
    </source>
</evidence>
<evidence type="ECO:0000259" key="7">
    <source>
        <dbReference type="Pfam" id="PF10672"/>
    </source>
</evidence>
<sequence>MNPNLPYPALRLRPKEDRRLRAGHPWIYSNEVDTRATPLTAIAPGSVCRVEDAGGAALGLAHVNPHTLLCGRMLSRDADERVDTAFYRRRLEQALTLRRSLFARPFYRLVHGEGDLLPGLVIDRYDDYLVIQPGSLGMEQDLALLQEALLTVLHPTGILIKGSGPARSLEGLAERVEVLHGHIPEILEVEENDCRFHFSPRTGQKTGWFYDHRANRARLRPLARGRRVLDLFSYLGAFAIPLAQAGATAVTAVDASASALALLQDNAALNQIGTPIRTVQGDAFDIIRSLRDHGESFDLIILDPPAFIKSRKDLHEGSIAYRRINDLAMRLLSPGGLLFTASCSHHLSREMLLQQIAFGAQRGDFQILGEGGQDMDHPIHPAVPESAYLKGFLLRRSSPGETGDSPDSTD</sequence>
<keyword evidence="2" id="KW-0963">Cytoplasm</keyword>
<dbReference type="SUPFAM" id="SSF53335">
    <property type="entry name" value="S-adenosyl-L-methionine-dependent methyltransferases"/>
    <property type="match status" value="1"/>
</dbReference>
<feature type="domain" description="RlmI-like PUA" evidence="8">
    <location>
        <begin position="10"/>
        <end position="76"/>
    </location>
</feature>
<proteinExistence type="inferred from homology"/>
<dbReference type="Pfam" id="PF17785">
    <property type="entry name" value="PUA_3"/>
    <property type="match status" value="1"/>
</dbReference>
<dbReference type="SUPFAM" id="SSF88697">
    <property type="entry name" value="PUA domain-like"/>
    <property type="match status" value="1"/>
</dbReference>
<comment type="caution">
    <text evidence="9">The sequence shown here is derived from an EMBL/GenBank/DDBJ whole genome shotgun (WGS) entry which is preliminary data.</text>
</comment>
<dbReference type="CDD" id="cd11572">
    <property type="entry name" value="RlmI_M_like"/>
    <property type="match status" value="1"/>
</dbReference>
<protein>
    <submittedName>
        <fullName evidence="9">Class I SAM-dependent rRNA methyltransferase</fullName>
    </submittedName>
</protein>
<dbReference type="Gene3D" id="3.30.750.80">
    <property type="entry name" value="RNA methyltransferase domain (HRMD) like"/>
    <property type="match status" value="1"/>
</dbReference>
<keyword evidence="5" id="KW-0949">S-adenosyl-L-methionine</keyword>
<dbReference type="Gene3D" id="3.40.50.150">
    <property type="entry name" value="Vaccinia Virus protein VP39"/>
    <property type="match status" value="1"/>
</dbReference>
<name>A0A3M8QT78_9PROT</name>
<feature type="domain" description="S-adenosylmethionine-dependent methyltransferase" evidence="7">
    <location>
        <begin position="176"/>
        <end position="366"/>
    </location>
</feature>
<reference evidence="9" key="1">
    <citation type="submission" date="2018-10" db="EMBL/GenBank/DDBJ databases">
        <title>Acidithiobacillus sulfuriphilus sp. nov.: an extremely acidophilic sulfur-oxidizing chemolithotroph isolated from a neutral pH environment.</title>
        <authorList>
            <person name="Falagan C."/>
            <person name="Moya-Beltran A."/>
            <person name="Quatrini R."/>
            <person name="Johnson D.B."/>
        </authorList>
    </citation>
    <scope>NUCLEOTIDE SEQUENCE [LARGE SCALE GENOMIC DNA]</scope>
    <source>
        <strain evidence="9">CJ-2</strain>
    </source>
</reference>
<dbReference type="CDD" id="cd02440">
    <property type="entry name" value="AdoMet_MTases"/>
    <property type="match status" value="1"/>
</dbReference>
<keyword evidence="4 9" id="KW-0808">Transferase</keyword>
<evidence type="ECO:0000259" key="8">
    <source>
        <dbReference type="Pfam" id="PF17785"/>
    </source>
</evidence>
<evidence type="ECO:0000256" key="5">
    <source>
        <dbReference type="ARBA" id="ARBA00022691"/>
    </source>
</evidence>
<dbReference type="OrthoDB" id="5296825at2"/>
<dbReference type="GO" id="GO:0005737">
    <property type="term" value="C:cytoplasm"/>
    <property type="evidence" value="ECO:0007669"/>
    <property type="project" value="UniProtKB-SubCell"/>
</dbReference>